<reference evidence="1 2" key="1">
    <citation type="submission" date="2019-08" db="EMBL/GenBank/DDBJ databases">
        <title>Amphibian skin-associated Pigmentiphaga: genome sequence and occurrence across geography and hosts.</title>
        <authorList>
            <person name="Bletz M.C."/>
            <person name="Bunk B."/>
            <person name="Sproeer C."/>
            <person name="Biwer P."/>
            <person name="Reiter S."/>
            <person name="Rabemananjara F.C.E."/>
            <person name="Schulz S."/>
            <person name="Overmann J."/>
            <person name="Vences M."/>
        </authorList>
    </citation>
    <scope>NUCLEOTIDE SEQUENCE [LARGE SCALE GENOMIC DNA]</scope>
    <source>
        <strain evidence="1 2">Mada1488</strain>
    </source>
</reference>
<organism evidence="1 2">
    <name type="scientific">Pigmentiphaga aceris</name>
    <dbReference type="NCBI Taxonomy" id="1940612"/>
    <lineage>
        <taxon>Bacteria</taxon>
        <taxon>Pseudomonadati</taxon>
        <taxon>Pseudomonadota</taxon>
        <taxon>Betaproteobacteria</taxon>
        <taxon>Burkholderiales</taxon>
        <taxon>Alcaligenaceae</taxon>
        <taxon>Pigmentiphaga</taxon>
    </lineage>
</organism>
<keyword evidence="2" id="KW-1185">Reference proteome</keyword>
<dbReference type="Pfam" id="PF10117">
    <property type="entry name" value="McrBC"/>
    <property type="match status" value="1"/>
</dbReference>
<name>A0A5C0AWB1_9BURK</name>
<dbReference type="Proteomes" id="UP000325161">
    <property type="component" value="Chromosome"/>
</dbReference>
<dbReference type="OrthoDB" id="307209at2"/>
<dbReference type="PANTHER" id="PTHR38733">
    <property type="entry name" value="PROTEIN MCRC"/>
    <property type="match status" value="1"/>
</dbReference>
<dbReference type="InterPro" id="IPR019292">
    <property type="entry name" value="McrC"/>
</dbReference>
<gene>
    <name evidence="1" type="ORF">FXN63_12715</name>
</gene>
<protein>
    <submittedName>
        <fullName evidence="1">Calmodulin-binding protein</fullName>
    </submittedName>
</protein>
<accession>A0A5C0AWB1</accession>
<dbReference type="KEGG" id="pacr:FXN63_12715"/>
<dbReference type="PANTHER" id="PTHR38733:SF1">
    <property type="entry name" value="TYPE IV METHYL-DIRECTED RESTRICTION ENZYME ECOKMCRBC"/>
    <property type="match status" value="1"/>
</dbReference>
<evidence type="ECO:0000313" key="1">
    <source>
        <dbReference type="EMBL" id="QEI06598.1"/>
    </source>
</evidence>
<dbReference type="EMBL" id="CP043046">
    <property type="protein sequence ID" value="QEI06598.1"/>
    <property type="molecule type" value="Genomic_DNA"/>
</dbReference>
<evidence type="ECO:0000313" key="2">
    <source>
        <dbReference type="Proteomes" id="UP000325161"/>
    </source>
</evidence>
<sequence>MTYLCVHEWGRVAVGEGGFTRTQANALLAAARGHPSGGREGTRILEDHHKHLTAKQVVGVLAANGCGLEILPKIDPAAPDEDANTIRTRLVHMLDITLGLNLSTGHAAAMARQDETLLDILIRLFADCLLAEVRRGLPRRYAEHRDDLSALRGNMDVLRQFTFHAVRPDRLACRFDALEADTPLMRIMKACVVSLGRHARRMETQRQLAEIRYMLADIPDVPIRSLPWAQVRIDRSNRRWQRLFDLAALFLRRKWQATHHEDKAGEGISLLFPMNDLFEAYIAAQLRKALAGSCIKVVEQGGRRYCLGEWRDDANCSADLFQTKPDIILRGSDDRPFAIIDTKWKKLSADPLDRKHGMSQADVYQMMAYARLYDCKNLVLLYPSLPQQASAVRGVFGIAGGAERLSVTTVDLTAQANIVEDLLLLVDTTCRQLSSDTFRPESMQAA</sequence>
<dbReference type="AlphaFoldDB" id="A0A5C0AWB1"/>
<dbReference type="REBASE" id="369593">
    <property type="entry name" value="Pac1488McrBCP"/>
</dbReference>
<proteinExistence type="predicted"/>